<evidence type="ECO:0000256" key="2">
    <source>
        <dbReference type="PROSITE-ProRule" id="PRU00335"/>
    </source>
</evidence>
<dbReference type="InterPro" id="IPR009057">
    <property type="entry name" value="Homeodomain-like_sf"/>
</dbReference>
<accession>A0A8J7TNB5</accession>
<dbReference type="InterPro" id="IPR050109">
    <property type="entry name" value="HTH-type_TetR-like_transc_reg"/>
</dbReference>
<dbReference type="InterPro" id="IPR001647">
    <property type="entry name" value="HTH_TetR"/>
</dbReference>
<dbReference type="AlphaFoldDB" id="A0A8J7TNB5"/>
<dbReference type="Pfam" id="PF00440">
    <property type="entry name" value="TetR_N"/>
    <property type="match status" value="1"/>
</dbReference>
<gene>
    <name evidence="5" type="ORF">J0M35_10840</name>
</gene>
<dbReference type="PRINTS" id="PR00455">
    <property type="entry name" value="HTHTETR"/>
</dbReference>
<dbReference type="GO" id="GO:0003700">
    <property type="term" value="F:DNA-binding transcription factor activity"/>
    <property type="evidence" value="ECO:0007669"/>
    <property type="project" value="TreeGrafter"/>
</dbReference>
<dbReference type="PROSITE" id="PS50977">
    <property type="entry name" value="HTH_TETR_2"/>
    <property type="match status" value="1"/>
</dbReference>
<dbReference type="Gene3D" id="1.10.357.10">
    <property type="entry name" value="Tetracycline Repressor, domain 2"/>
    <property type="match status" value="1"/>
</dbReference>
<comment type="caution">
    <text evidence="5">The sequence shown here is derived from an EMBL/GenBank/DDBJ whole genome shotgun (WGS) entry which is preliminary data.</text>
</comment>
<keyword evidence="1 2" id="KW-0238">DNA-binding</keyword>
<dbReference type="InterPro" id="IPR036271">
    <property type="entry name" value="Tet_transcr_reg_TetR-rel_C_sf"/>
</dbReference>
<feature type="DNA-binding region" description="H-T-H motif" evidence="2">
    <location>
        <begin position="50"/>
        <end position="69"/>
    </location>
</feature>
<dbReference type="Proteomes" id="UP000664277">
    <property type="component" value="Unassembled WGS sequence"/>
</dbReference>
<dbReference type="Gene3D" id="1.10.10.60">
    <property type="entry name" value="Homeodomain-like"/>
    <property type="match status" value="1"/>
</dbReference>
<dbReference type="GO" id="GO:0000976">
    <property type="term" value="F:transcription cis-regulatory region binding"/>
    <property type="evidence" value="ECO:0007669"/>
    <property type="project" value="TreeGrafter"/>
</dbReference>
<dbReference type="PANTHER" id="PTHR30055">
    <property type="entry name" value="HTH-TYPE TRANSCRIPTIONAL REGULATOR RUTR"/>
    <property type="match status" value="1"/>
</dbReference>
<evidence type="ECO:0000259" key="4">
    <source>
        <dbReference type="PROSITE" id="PS50977"/>
    </source>
</evidence>
<dbReference type="SUPFAM" id="SSF48498">
    <property type="entry name" value="Tetracyclin repressor-like, C-terminal domain"/>
    <property type="match status" value="1"/>
</dbReference>
<feature type="domain" description="HTH tetR-type" evidence="4">
    <location>
        <begin position="27"/>
        <end position="87"/>
    </location>
</feature>
<evidence type="ECO:0000313" key="6">
    <source>
        <dbReference type="Proteomes" id="UP000664277"/>
    </source>
</evidence>
<proteinExistence type="predicted"/>
<evidence type="ECO:0000256" key="1">
    <source>
        <dbReference type="ARBA" id="ARBA00023125"/>
    </source>
</evidence>
<name>A0A8J7TNB5_9BACT</name>
<organism evidence="5 6">
    <name type="scientific">Candidatus Obscuribacter phosphatis</name>
    <dbReference type="NCBI Taxonomy" id="1906157"/>
    <lineage>
        <taxon>Bacteria</taxon>
        <taxon>Bacillati</taxon>
        <taxon>Candidatus Melainabacteria</taxon>
        <taxon>Candidatus Obscuribacterales</taxon>
        <taxon>Candidatus Obscuribacteraceae</taxon>
        <taxon>Candidatus Obscuribacter</taxon>
    </lineage>
</organism>
<reference evidence="5" key="1">
    <citation type="submission" date="2021-02" db="EMBL/GenBank/DDBJ databases">
        <title>Genome-Resolved Metagenomics of a Microbial Community Performing Photosynthetic Biological Nutrient Removal.</title>
        <authorList>
            <person name="Mcdaniel E.A."/>
        </authorList>
    </citation>
    <scope>NUCLEOTIDE SEQUENCE</scope>
    <source>
        <strain evidence="5">UWPOB_OBS1</strain>
    </source>
</reference>
<evidence type="ECO:0000256" key="3">
    <source>
        <dbReference type="SAM" id="MobiDB-lite"/>
    </source>
</evidence>
<dbReference type="PANTHER" id="PTHR30055:SF226">
    <property type="entry name" value="HTH-TYPE TRANSCRIPTIONAL REGULATOR PKSA"/>
    <property type="match status" value="1"/>
</dbReference>
<sequence length="222" mass="25795">MTYMHNDSTITGGRRPPGRPKDMAHLHRRREDILECATKLFASRGFRNTDLKSVADQLGVAKGTIYNYFDTKNDLFFACLAYGMQRMRASIDQETADATSTFQLLERGMHAYFAFFDANPDLVELLVQERAEFKTRETSTYFQHVEQRKARWVDLYETLRRDGIFRDIPGEKIFEFVNHQVYGALFANYFSGRKQSLQELTAPILDIFYRGVLSEKEQIQGT</sequence>
<protein>
    <submittedName>
        <fullName evidence="5">TetR/AcrR family transcriptional regulator</fullName>
    </submittedName>
</protein>
<dbReference type="SUPFAM" id="SSF46689">
    <property type="entry name" value="Homeodomain-like"/>
    <property type="match status" value="1"/>
</dbReference>
<dbReference type="EMBL" id="JAFLCK010000014">
    <property type="protein sequence ID" value="MBN8660853.1"/>
    <property type="molecule type" value="Genomic_DNA"/>
</dbReference>
<feature type="region of interest" description="Disordered" evidence="3">
    <location>
        <begin position="1"/>
        <end position="23"/>
    </location>
</feature>
<feature type="compositionally biased region" description="Polar residues" evidence="3">
    <location>
        <begin position="1"/>
        <end position="11"/>
    </location>
</feature>
<evidence type="ECO:0000313" key="5">
    <source>
        <dbReference type="EMBL" id="MBN8660853.1"/>
    </source>
</evidence>